<dbReference type="GO" id="GO:0042597">
    <property type="term" value="C:periplasmic space"/>
    <property type="evidence" value="ECO:0007669"/>
    <property type="project" value="TreeGrafter"/>
</dbReference>
<dbReference type="InterPro" id="IPR017946">
    <property type="entry name" value="PLC-like_Pdiesterase_TIM-brl"/>
</dbReference>
<dbReference type="AlphaFoldDB" id="A0AB39KPE5"/>
<gene>
    <name evidence="9" type="ORF">ABOZ73_13070</name>
</gene>
<dbReference type="CDD" id="cd08602">
    <property type="entry name" value="GDPD_ScGlpQ1_like"/>
    <property type="match status" value="1"/>
</dbReference>
<keyword evidence="3 7" id="KW-0732">Signal</keyword>
<dbReference type="SUPFAM" id="SSF51695">
    <property type="entry name" value="PLC-like phosphodiesterases"/>
    <property type="match status" value="1"/>
</dbReference>
<dbReference type="PANTHER" id="PTHR43620">
    <property type="entry name" value="GLYCEROPHOSPHORYL DIESTER PHOSPHODIESTERASE"/>
    <property type="match status" value="1"/>
</dbReference>
<keyword evidence="4" id="KW-0319">Glycerol metabolism</keyword>
<name>A0AB39KPE5_9CAUL</name>
<feature type="signal peptide" evidence="7">
    <location>
        <begin position="1"/>
        <end position="24"/>
    </location>
</feature>
<protein>
    <recommendedName>
        <fullName evidence="2">glycerophosphodiester phosphodiesterase</fullName>
        <ecNumber evidence="2">3.1.4.46</ecNumber>
    </recommendedName>
</protein>
<feature type="domain" description="GP-PDE" evidence="8">
    <location>
        <begin position="29"/>
        <end position="354"/>
    </location>
</feature>
<evidence type="ECO:0000256" key="2">
    <source>
        <dbReference type="ARBA" id="ARBA00012247"/>
    </source>
</evidence>
<dbReference type="GO" id="GO:0006629">
    <property type="term" value="P:lipid metabolic process"/>
    <property type="evidence" value="ECO:0007669"/>
    <property type="project" value="InterPro"/>
</dbReference>
<dbReference type="PANTHER" id="PTHR43620:SF7">
    <property type="entry name" value="GLYCEROPHOSPHODIESTER PHOSPHODIESTERASE GDPD5-RELATED"/>
    <property type="match status" value="1"/>
</dbReference>
<dbReference type="EC" id="3.1.4.46" evidence="2"/>
<evidence type="ECO:0000256" key="5">
    <source>
        <dbReference type="ARBA" id="ARBA00022801"/>
    </source>
</evidence>
<sequence>MTLTRRALAASALALPFIAQGAKAAPKKPIVIAHRGASGERPEHTELAYRLAVDQGADFIEPDLVVSKDGHLVVRHENEIGGTTDVAARPEFATRKATKLIDGETLTGWFAEDFTLAELKSLRARERLPQLRPASAKFDGQAQIMTFQEVVALARAESQRVGRVIGVYPEMKHPTFLASIGLPIEDRMAAALRETGLDSPDAPVFVQCFEVAPLKTIRRRTSARLVQLVSSEGGPADAPSTTYAQMLTPEGLKAIASYASGLGPERTLVVPQDEETLLPATSLVKGAHAAGLVVHPWTVRAENYFLPKSLKKGMAIRPDYRRLKGDVIPVLKALYAAGVDGVFSDFPGLAVQARG</sequence>
<accession>A0AB39KPE5</accession>
<dbReference type="EMBL" id="CP158375">
    <property type="protein sequence ID" value="XDO95725.1"/>
    <property type="molecule type" value="Genomic_DNA"/>
</dbReference>
<dbReference type="InterPro" id="IPR030395">
    <property type="entry name" value="GP_PDE_dom"/>
</dbReference>
<dbReference type="Pfam" id="PF03009">
    <property type="entry name" value="GDPD"/>
    <property type="match status" value="1"/>
</dbReference>
<proteinExistence type="inferred from homology"/>
<evidence type="ECO:0000259" key="8">
    <source>
        <dbReference type="PROSITE" id="PS51704"/>
    </source>
</evidence>
<evidence type="ECO:0000313" key="9">
    <source>
        <dbReference type="EMBL" id="XDO95725.1"/>
    </source>
</evidence>
<evidence type="ECO:0000256" key="1">
    <source>
        <dbReference type="ARBA" id="ARBA00007277"/>
    </source>
</evidence>
<dbReference type="RefSeq" id="WP_369058569.1">
    <property type="nucleotide sequence ID" value="NZ_CP158375.1"/>
</dbReference>
<organism evidence="9">
    <name type="scientific">Caulobacter sp. 73W</name>
    <dbReference type="NCBI Taxonomy" id="3161137"/>
    <lineage>
        <taxon>Bacteria</taxon>
        <taxon>Pseudomonadati</taxon>
        <taxon>Pseudomonadota</taxon>
        <taxon>Alphaproteobacteria</taxon>
        <taxon>Caulobacterales</taxon>
        <taxon>Caulobacteraceae</taxon>
        <taxon>Caulobacter</taxon>
    </lineage>
</organism>
<dbReference type="GO" id="GO:0006071">
    <property type="term" value="P:glycerol metabolic process"/>
    <property type="evidence" value="ECO:0007669"/>
    <property type="project" value="UniProtKB-KW"/>
</dbReference>
<dbReference type="GO" id="GO:0008889">
    <property type="term" value="F:glycerophosphodiester phosphodiesterase activity"/>
    <property type="evidence" value="ECO:0007669"/>
    <property type="project" value="UniProtKB-EC"/>
</dbReference>
<evidence type="ECO:0000256" key="3">
    <source>
        <dbReference type="ARBA" id="ARBA00022729"/>
    </source>
</evidence>
<dbReference type="PROSITE" id="PS51704">
    <property type="entry name" value="GP_PDE"/>
    <property type="match status" value="1"/>
</dbReference>
<comment type="similarity">
    <text evidence="1">Belongs to the glycerophosphoryl diester phosphodiesterase family.</text>
</comment>
<feature type="chain" id="PRO_5044285243" description="glycerophosphodiester phosphodiesterase" evidence="7">
    <location>
        <begin position="25"/>
        <end position="355"/>
    </location>
</feature>
<evidence type="ECO:0000256" key="7">
    <source>
        <dbReference type="SAM" id="SignalP"/>
    </source>
</evidence>
<evidence type="ECO:0000256" key="4">
    <source>
        <dbReference type="ARBA" id="ARBA00022798"/>
    </source>
</evidence>
<keyword evidence="5" id="KW-0378">Hydrolase</keyword>
<reference evidence="9" key="1">
    <citation type="submission" date="2024-06" db="EMBL/GenBank/DDBJ databases">
        <title>Caulobacter inopinatus, sp. nov.</title>
        <authorList>
            <person name="Donachie S.P."/>
        </authorList>
    </citation>
    <scope>NUCLEOTIDE SEQUENCE</scope>
    <source>
        <strain evidence="9">73W</strain>
    </source>
</reference>
<comment type="catalytic activity">
    <reaction evidence="6">
        <text>a sn-glycero-3-phosphodiester + H2O = an alcohol + sn-glycerol 3-phosphate + H(+)</text>
        <dbReference type="Rhea" id="RHEA:12969"/>
        <dbReference type="ChEBI" id="CHEBI:15377"/>
        <dbReference type="ChEBI" id="CHEBI:15378"/>
        <dbReference type="ChEBI" id="CHEBI:30879"/>
        <dbReference type="ChEBI" id="CHEBI:57597"/>
        <dbReference type="ChEBI" id="CHEBI:83408"/>
        <dbReference type="EC" id="3.1.4.46"/>
    </reaction>
</comment>
<evidence type="ECO:0000256" key="6">
    <source>
        <dbReference type="ARBA" id="ARBA00047512"/>
    </source>
</evidence>
<dbReference type="Gene3D" id="3.20.20.190">
    <property type="entry name" value="Phosphatidylinositol (PI) phosphodiesterase"/>
    <property type="match status" value="1"/>
</dbReference>